<proteinExistence type="predicted"/>
<evidence type="ECO:0000313" key="2">
    <source>
        <dbReference type="Proteomes" id="UP001607303"/>
    </source>
</evidence>
<organism evidence="1 2">
    <name type="scientific">Vespula maculifrons</name>
    <name type="common">Eastern yellow jacket</name>
    <name type="synonym">Wasp</name>
    <dbReference type="NCBI Taxonomy" id="7453"/>
    <lineage>
        <taxon>Eukaryota</taxon>
        <taxon>Metazoa</taxon>
        <taxon>Ecdysozoa</taxon>
        <taxon>Arthropoda</taxon>
        <taxon>Hexapoda</taxon>
        <taxon>Insecta</taxon>
        <taxon>Pterygota</taxon>
        <taxon>Neoptera</taxon>
        <taxon>Endopterygota</taxon>
        <taxon>Hymenoptera</taxon>
        <taxon>Apocrita</taxon>
        <taxon>Aculeata</taxon>
        <taxon>Vespoidea</taxon>
        <taxon>Vespidae</taxon>
        <taxon>Vespinae</taxon>
        <taxon>Vespula</taxon>
    </lineage>
</organism>
<keyword evidence="2" id="KW-1185">Reference proteome</keyword>
<dbReference type="EMBL" id="JAYRBN010000035">
    <property type="protein sequence ID" value="KAL2747787.1"/>
    <property type="molecule type" value="Genomic_DNA"/>
</dbReference>
<dbReference type="Proteomes" id="UP001607303">
    <property type="component" value="Unassembled WGS sequence"/>
</dbReference>
<evidence type="ECO:0000313" key="1">
    <source>
        <dbReference type="EMBL" id="KAL2747787.1"/>
    </source>
</evidence>
<gene>
    <name evidence="1" type="ORF">V1477_004479</name>
</gene>
<protein>
    <submittedName>
        <fullName evidence="1">Uncharacterized protein</fullName>
    </submittedName>
</protein>
<sequence>MPQFNSSNRITAETNLGYNSLEILKILLFGSIDITSSIIYRYDIDGNNSYIICITFLEMLPINSSNRSTYETSLG</sequence>
<comment type="caution">
    <text evidence="1">The sequence shown here is derived from an EMBL/GenBank/DDBJ whole genome shotgun (WGS) entry which is preliminary data.</text>
</comment>
<reference evidence="1 2" key="1">
    <citation type="journal article" date="2024" name="Ann. Entomol. Soc. Am.">
        <title>Genomic analyses of the southern and eastern yellowjacket wasps (Hymenoptera: Vespidae) reveal evolutionary signatures of social life.</title>
        <authorList>
            <person name="Catto M.A."/>
            <person name="Caine P.B."/>
            <person name="Orr S.E."/>
            <person name="Hunt B.G."/>
            <person name="Goodisman M.A.D."/>
        </authorList>
    </citation>
    <scope>NUCLEOTIDE SEQUENCE [LARGE SCALE GENOMIC DNA]</scope>
    <source>
        <strain evidence="1">232</strain>
        <tissue evidence="1">Head and thorax</tissue>
    </source>
</reference>
<dbReference type="AlphaFoldDB" id="A0ABD2CRS2"/>
<name>A0ABD2CRS2_VESMC</name>
<accession>A0ABD2CRS2</accession>